<reference evidence="4" key="1">
    <citation type="journal article" date="2019" name="Int. J. Syst. Evol. Microbiol.">
        <title>The Global Catalogue of Microorganisms (GCM) 10K type strain sequencing project: providing services to taxonomists for standard genome sequencing and annotation.</title>
        <authorList>
            <consortium name="The Broad Institute Genomics Platform"/>
            <consortium name="The Broad Institute Genome Sequencing Center for Infectious Disease"/>
            <person name="Wu L."/>
            <person name="Ma J."/>
        </authorList>
    </citation>
    <scope>NUCLEOTIDE SEQUENCE [LARGE SCALE GENOMIC DNA]</scope>
    <source>
        <strain evidence="4">JCM 17939</strain>
    </source>
</reference>
<sequence length="578" mass="64550">MTNGTEAYRARELARCLVHAVYELQKSDGGPARDWREWLDVEDAHIGEAVVTELQEIRRGRPYISSPYELEDALKHRGHSREMLWRLLAGPEDAEAPRRHVGKRRSAHLLARSRRWFLRQMASASLAAVASGVIVVAAFVIPRLDARPLQSDVPDLALQAIAVSVLAFLPGWMFVRFLRGRAGALWDEYVINLHRLGWDRPGNLPRPPQASTFYDAWLRDGGPVAGGSPSIYQKKFDAYYGRSTSANAQDPGRHVRSETLLPVYLATFVLAVCWTALLWDDYAYSVLGEPEKQSLRPMLAFAFLGSYVFVVQMLIRRFFQNDLKASAYITAFFRIAIALIVATVAYLALPPLADNLWALAVVGFMIGFFPTAAMELFRRMAWKAVGLTTRSLHSKFPLSDIDGLNIWYETRLLEEGIEDMQSLVTSNFVDVLLHTRVPAGRLVDWADQSYLLLHVDPTKETATPQASTEDPERGTHSAEAVTDLRKALRSMGIRTATGLLRTFADERVVPNGEADGRRSVPGAMNFIAQHGISPARVWTLVRLLAEEPGLNPIINWQSNGIPLTAPTPAPPHRRKPST</sequence>
<feature type="transmembrane region" description="Helical" evidence="2">
    <location>
        <begin position="299"/>
        <end position="319"/>
    </location>
</feature>
<feature type="transmembrane region" description="Helical" evidence="2">
    <location>
        <begin position="156"/>
        <end position="175"/>
    </location>
</feature>
<feature type="transmembrane region" description="Helical" evidence="2">
    <location>
        <begin position="331"/>
        <end position="349"/>
    </location>
</feature>
<protein>
    <submittedName>
        <fullName evidence="3">Uncharacterized protein</fullName>
    </submittedName>
</protein>
<feature type="transmembrane region" description="Helical" evidence="2">
    <location>
        <begin position="355"/>
        <end position="377"/>
    </location>
</feature>
<keyword evidence="2" id="KW-0812">Transmembrane</keyword>
<keyword evidence="2" id="KW-1133">Transmembrane helix</keyword>
<accession>A0ABP8UAQ0</accession>
<keyword evidence="4" id="KW-1185">Reference proteome</keyword>
<keyword evidence="2" id="KW-0472">Membrane</keyword>
<dbReference type="Proteomes" id="UP001501442">
    <property type="component" value="Unassembled WGS sequence"/>
</dbReference>
<comment type="caution">
    <text evidence="3">The sequence shown here is derived from an EMBL/GenBank/DDBJ whole genome shotgun (WGS) entry which is preliminary data.</text>
</comment>
<proteinExistence type="predicted"/>
<feature type="transmembrane region" description="Helical" evidence="2">
    <location>
        <begin position="122"/>
        <end position="144"/>
    </location>
</feature>
<evidence type="ECO:0000256" key="1">
    <source>
        <dbReference type="SAM" id="MobiDB-lite"/>
    </source>
</evidence>
<evidence type="ECO:0000313" key="3">
    <source>
        <dbReference type="EMBL" id="GAA4625332.1"/>
    </source>
</evidence>
<dbReference type="EMBL" id="BAABHK010000003">
    <property type="protein sequence ID" value="GAA4625332.1"/>
    <property type="molecule type" value="Genomic_DNA"/>
</dbReference>
<gene>
    <name evidence="3" type="ORF">GCM10023196_029060</name>
</gene>
<feature type="transmembrane region" description="Helical" evidence="2">
    <location>
        <begin position="261"/>
        <end position="279"/>
    </location>
</feature>
<evidence type="ECO:0000256" key="2">
    <source>
        <dbReference type="SAM" id="Phobius"/>
    </source>
</evidence>
<evidence type="ECO:0000313" key="4">
    <source>
        <dbReference type="Proteomes" id="UP001501442"/>
    </source>
</evidence>
<organism evidence="3 4">
    <name type="scientific">Actinoallomurus vinaceus</name>
    <dbReference type="NCBI Taxonomy" id="1080074"/>
    <lineage>
        <taxon>Bacteria</taxon>
        <taxon>Bacillati</taxon>
        <taxon>Actinomycetota</taxon>
        <taxon>Actinomycetes</taxon>
        <taxon>Streptosporangiales</taxon>
        <taxon>Thermomonosporaceae</taxon>
        <taxon>Actinoallomurus</taxon>
    </lineage>
</organism>
<feature type="region of interest" description="Disordered" evidence="1">
    <location>
        <begin position="558"/>
        <end position="578"/>
    </location>
</feature>
<name>A0ABP8UAQ0_9ACTN</name>